<feature type="signal peptide" evidence="1">
    <location>
        <begin position="1"/>
        <end position="25"/>
    </location>
</feature>
<organism evidence="3 4">
    <name type="scientific">Hypericibacter adhaerens</name>
    <dbReference type="NCBI Taxonomy" id="2602016"/>
    <lineage>
        <taxon>Bacteria</taxon>
        <taxon>Pseudomonadati</taxon>
        <taxon>Pseudomonadota</taxon>
        <taxon>Alphaproteobacteria</taxon>
        <taxon>Rhodospirillales</taxon>
        <taxon>Dongiaceae</taxon>
        <taxon>Hypericibacter</taxon>
    </lineage>
</organism>
<gene>
    <name evidence="3" type="ORF">FRZ61_19270</name>
</gene>
<dbReference type="EMBL" id="CP042582">
    <property type="protein sequence ID" value="QEX21998.1"/>
    <property type="molecule type" value="Genomic_DNA"/>
</dbReference>
<keyword evidence="1" id="KW-0732">Signal</keyword>
<dbReference type="PROSITE" id="PS50990">
    <property type="entry name" value="PEPTIDASE_C39"/>
    <property type="match status" value="1"/>
</dbReference>
<evidence type="ECO:0000256" key="1">
    <source>
        <dbReference type="SAM" id="SignalP"/>
    </source>
</evidence>
<dbReference type="GO" id="GO:0005524">
    <property type="term" value="F:ATP binding"/>
    <property type="evidence" value="ECO:0007669"/>
    <property type="project" value="InterPro"/>
</dbReference>
<reference evidence="3 4" key="1">
    <citation type="submission" date="2019-08" db="EMBL/GenBank/DDBJ databases">
        <title>Hyperibacter terrae gen. nov., sp. nov. and Hyperibacter viscosus sp. nov., two new members in the family Rhodospirillaceae isolated from the rhizosphere of Hypericum perforatum.</title>
        <authorList>
            <person name="Noviana Z."/>
        </authorList>
    </citation>
    <scope>NUCLEOTIDE SEQUENCE [LARGE SCALE GENOMIC DNA]</scope>
    <source>
        <strain evidence="3 4">R5959</strain>
    </source>
</reference>
<dbReference type="GO" id="GO:0016020">
    <property type="term" value="C:membrane"/>
    <property type="evidence" value="ECO:0007669"/>
    <property type="project" value="InterPro"/>
</dbReference>
<dbReference type="Proteomes" id="UP000325797">
    <property type="component" value="Chromosome"/>
</dbReference>
<feature type="domain" description="Peptidase C39" evidence="2">
    <location>
        <begin position="55"/>
        <end position="189"/>
    </location>
</feature>
<dbReference type="InterPro" id="IPR005074">
    <property type="entry name" value="Peptidase_C39"/>
</dbReference>
<sequence length="231" mass="25432">MTRARILVLASALLLLASVTEPALATDSIPLPGNTTIRAPVTSYFGLRFKQVVRQGYDVSCGAAALATLLKYYYGMDVGEKQIIEEIFANSTDEQKQKINAYGFSMLELKHYGESLGFVGGGFKLDSVEKLAKLRVPALTLITVRGYKHFVVLKGLYRGQVYIADPAFGNRSRPLERFATEWDGVILVLVSDKFTGRNDFSADGSLRAPADGVLPLIDRYARPITRSPTEF</sequence>
<dbReference type="CDD" id="cd02423">
    <property type="entry name" value="Peptidase_C39G"/>
    <property type="match status" value="1"/>
</dbReference>
<dbReference type="GO" id="GO:0008233">
    <property type="term" value="F:peptidase activity"/>
    <property type="evidence" value="ECO:0007669"/>
    <property type="project" value="InterPro"/>
</dbReference>
<dbReference type="GO" id="GO:0006508">
    <property type="term" value="P:proteolysis"/>
    <property type="evidence" value="ECO:0007669"/>
    <property type="project" value="InterPro"/>
</dbReference>
<dbReference type="AlphaFoldDB" id="A0A5J6MWJ5"/>
<evidence type="ECO:0000313" key="4">
    <source>
        <dbReference type="Proteomes" id="UP000325797"/>
    </source>
</evidence>
<dbReference type="RefSeq" id="WP_151116976.1">
    <property type="nucleotide sequence ID" value="NZ_CP042582.1"/>
</dbReference>
<protein>
    <recommendedName>
        <fullName evidence="2">Peptidase C39 domain-containing protein</fullName>
    </recommendedName>
</protein>
<dbReference type="Pfam" id="PF03412">
    <property type="entry name" value="Peptidase_C39"/>
    <property type="match status" value="1"/>
</dbReference>
<evidence type="ECO:0000259" key="2">
    <source>
        <dbReference type="PROSITE" id="PS50990"/>
    </source>
</evidence>
<proteinExistence type="predicted"/>
<evidence type="ECO:0000313" key="3">
    <source>
        <dbReference type="EMBL" id="QEX21998.1"/>
    </source>
</evidence>
<feature type="chain" id="PRO_5023931030" description="Peptidase C39 domain-containing protein" evidence="1">
    <location>
        <begin position="26"/>
        <end position="231"/>
    </location>
</feature>
<dbReference type="Gene3D" id="3.90.70.10">
    <property type="entry name" value="Cysteine proteinases"/>
    <property type="match status" value="1"/>
</dbReference>
<dbReference type="KEGG" id="hadh:FRZ61_19270"/>
<dbReference type="OrthoDB" id="13401at2"/>
<keyword evidence="4" id="KW-1185">Reference proteome</keyword>
<accession>A0A5J6MWJ5</accession>
<name>A0A5J6MWJ5_9PROT</name>